<dbReference type="AlphaFoldDB" id="A0A2H4SFE1"/>
<dbReference type="OrthoDB" id="10363680at2759"/>
<keyword evidence="2" id="KW-0732">Signal</keyword>
<reference evidence="3 4" key="1">
    <citation type="journal article" date="2017" name="BMC Genomics">
        <title>Chromosome level assembly and secondary metabolite potential of the parasitic fungus Cordyceps militaris.</title>
        <authorList>
            <person name="Kramer G.J."/>
            <person name="Nodwell J.R."/>
        </authorList>
    </citation>
    <scope>NUCLEOTIDE SEQUENCE [LARGE SCALE GENOMIC DNA]</scope>
    <source>
        <strain evidence="3 4">ATCC 34164</strain>
    </source>
</reference>
<protein>
    <submittedName>
        <fullName evidence="3">Endochitinase class V</fullName>
    </submittedName>
</protein>
<feature type="chain" id="PRO_5014114699" evidence="2">
    <location>
        <begin position="18"/>
        <end position="269"/>
    </location>
</feature>
<feature type="compositionally biased region" description="Basic and acidic residues" evidence="1">
    <location>
        <begin position="175"/>
        <end position="185"/>
    </location>
</feature>
<evidence type="ECO:0000313" key="3">
    <source>
        <dbReference type="EMBL" id="ATY61828.1"/>
    </source>
</evidence>
<accession>A0A2H4SFE1</accession>
<dbReference type="Proteomes" id="UP000323067">
    <property type="component" value="Chromosome vii"/>
</dbReference>
<name>A0A2H4SFE1_CORMI</name>
<evidence type="ECO:0000256" key="1">
    <source>
        <dbReference type="SAM" id="MobiDB-lite"/>
    </source>
</evidence>
<proteinExistence type="predicted"/>
<feature type="signal peptide" evidence="2">
    <location>
        <begin position="1"/>
        <end position="17"/>
    </location>
</feature>
<feature type="compositionally biased region" description="Polar residues" evidence="1">
    <location>
        <begin position="161"/>
        <end position="171"/>
    </location>
</feature>
<organism evidence="3 4">
    <name type="scientific">Cordyceps militaris</name>
    <name type="common">Caterpillar fungus</name>
    <name type="synonym">Clavaria militaris</name>
    <dbReference type="NCBI Taxonomy" id="73501"/>
    <lineage>
        <taxon>Eukaryota</taxon>
        <taxon>Fungi</taxon>
        <taxon>Dikarya</taxon>
        <taxon>Ascomycota</taxon>
        <taxon>Pezizomycotina</taxon>
        <taxon>Sordariomycetes</taxon>
        <taxon>Hypocreomycetidae</taxon>
        <taxon>Hypocreales</taxon>
        <taxon>Cordycipitaceae</taxon>
        <taxon>Cordyceps</taxon>
    </lineage>
</organism>
<dbReference type="EMBL" id="CP023324">
    <property type="protein sequence ID" value="ATY61828.1"/>
    <property type="molecule type" value="Genomic_DNA"/>
</dbReference>
<sequence length="269" mass="28277">MVHAAIILALFALAVHGAPGKVRTVPPAAETTVAAPSPTNTLPASVSSVRRAALGHAGRDDKTAIRAQEGGANSTDAAAVVPSALTTMSRPSKVTSAAVRTASSNKLSPTGTSTTVLATTVTMSSKGPSYTPASVRHAQDRKTVVDLTNWSVSRFLQPNGAKLTSSPSSACSGKRIREEHTAGRRCDHRARGNSSRERENRNIGALGSRDRVVSSATANSTLAVGAVDGRRRFASYAVKLVANWEFPSVDIRWDYPKQQPKAAHLISLF</sequence>
<feature type="region of interest" description="Disordered" evidence="1">
    <location>
        <begin position="161"/>
        <end position="201"/>
    </location>
</feature>
<evidence type="ECO:0000313" key="4">
    <source>
        <dbReference type="Proteomes" id="UP000323067"/>
    </source>
</evidence>
<evidence type="ECO:0000256" key="2">
    <source>
        <dbReference type="SAM" id="SignalP"/>
    </source>
</evidence>
<dbReference type="VEuPathDB" id="FungiDB:A9K55_007843"/>
<gene>
    <name evidence="3" type="ORF">A9K55_007843</name>
</gene>